<evidence type="ECO:0000256" key="3">
    <source>
        <dbReference type="ARBA" id="ARBA00012438"/>
    </source>
</evidence>
<dbReference type="InterPro" id="IPR003594">
    <property type="entry name" value="HATPase_dom"/>
</dbReference>
<dbReference type="InterPro" id="IPR003661">
    <property type="entry name" value="HisK_dim/P_dom"/>
</dbReference>
<feature type="domain" description="Histidine kinase" evidence="9">
    <location>
        <begin position="491"/>
        <end position="711"/>
    </location>
</feature>
<accession>A0A178MS21</accession>
<keyword evidence="6" id="KW-0418">Kinase</keyword>
<keyword evidence="5" id="KW-0808">Transferase</keyword>
<dbReference type="InterPro" id="IPR029016">
    <property type="entry name" value="GAF-like_dom_sf"/>
</dbReference>
<dbReference type="PANTHER" id="PTHR43711:SF31">
    <property type="entry name" value="HISTIDINE KINASE"/>
    <property type="match status" value="1"/>
</dbReference>
<evidence type="ECO:0000256" key="1">
    <source>
        <dbReference type="ARBA" id="ARBA00000085"/>
    </source>
</evidence>
<evidence type="ECO:0000256" key="4">
    <source>
        <dbReference type="ARBA" id="ARBA00022553"/>
    </source>
</evidence>
<comment type="similarity">
    <text evidence="2">In the N-terminal section; belongs to the phytochrome family.</text>
</comment>
<dbReference type="GO" id="GO:0009584">
    <property type="term" value="P:detection of visible light"/>
    <property type="evidence" value="ECO:0007669"/>
    <property type="project" value="InterPro"/>
</dbReference>
<evidence type="ECO:0000259" key="8">
    <source>
        <dbReference type="PROSITE" id="PS50046"/>
    </source>
</evidence>
<dbReference type="GO" id="GO:0000155">
    <property type="term" value="F:phosphorelay sensor kinase activity"/>
    <property type="evidence" value="ECO:0007669"/>
    <property type="project" value="InterPro"/>
</dbReference>
<name>A0A178MS21_9PROT</name>
<dbReference type="InterPro" id="IPR036890">
    <property type="entry name" value="HATPase_C_sf"/>
</dbReference>
<reference evidence="10 11" key="1">
    <citation type="submission" date="2016-04" db="EMBL/GenBank/DDBJ databases">
        <title>Draft genome sequence of freshwater magnetotactic bacteria Magnetospirillum marisnigri SP-1 and Magnetospirillum moscoviense BB-1.</title>
        <authorList>
            <person name="Koziaeva V."/>
            <person name="Dziuba M.V."/>
            <person name="Ivanov T.M."/>
            <person name="Kuznetsov B."/>
            <person name="Grouzdev D.S."/>
        </authorList>
    </citation>
    <scope>NUCLEOTIDE SEQUENCE [LARGE SCALE GENOMIC DNA]</scope>
    <source>
        <strain evidence="10 11">SP-1</strain>
    </source>
</reference>
<dbReference type="InterPro" id="IPR036097">
    <property type="entry name" value="HisK_dim/P_sf"/>
</dbReference>
<evidence type="ECO:0000256" key="6">
    <source>
        <dbReference type="ARBA" id="ARBA00022777"/>
    </source>
</evidence>
<dbReference type="Pfam" id="PF00512">
    <property type="entry name" value="HisKA"/>
    <property type="match status" value="1"/>
</dbReference>
<keyword evidence="11" id="KW-1185">Reference proteome</keyword>
<evidence type="ECO:0000256" key="7">
    <source>
        <dbReference type="ARBA" id="ARBA00023012"/>
    </source>
</evidence>
<dbReference type="SMART" id="SM00387">
    <property type="entry name" value="HATPase_c"/>
    <property type="match status" value="1"/>
</dbReference>
<dbReference type="Gene3D" id="3.30.450.20">
    <property type="entry name" value="PAS domain"/>
    <property type="match status" value="1"/>
</dbReference>
<dbReference type="Gene3D" id="1.10.287.130">
    <property type="match status" value="1"/>
</dbReference>
<dbReference type="Gene3D" id="3.30.565.10">
    <property type="entry name" value="Histidine kinase-like ATPase, C-terminal domain"/>
    <property type="match status" value="1"/>
</dbReference>
<feature type="domain" description="Phytochrome chromophore attachment site" evidence="8">
    <location>
        <begin position="99"/>
        <end position="248"/>
    </location>
</feature>
<evidence type="ECO:0000313" key="10">
    <source>
        <dbReference type="EMBL" id="OAN52188.1"/>
    </source>
</evidence>
<gene>
    <name evidence="10" type="ORF">A6A04_00330</name>
</gene>
<evidence type="ECO:0000256" key="5">
    <source>
        <dbReference type="ARBA" id="ARBA00022679"/>
    </source>
</evidence>
<dbReference type="GO" id="GO:0006355">
    <property type="term" value="P:regulation of DNA-templated transcription"/>
    <property type="evidence" value="ECO:0007669"/>
    <property type="project" value="InterPro"/>
</dbReference>
<dbReference type="PANTHER" id="PTHR43711">
    <property type="entry name" value="TWO-COMPONENT HISTIDINE KINASE"/>
    <property type="match status" value="1"/>
</dbReference>
<dbReference type="Proteomes" id="UP000078428">
    <property type="component" value="Unassembled WGS sequence"/>
</dbReference>
<dbReference type="InterPro" id="IPR050736">
    <property type="entry name" value="Sensor_HK_Regulatory"/>
</dbReference>
<dbReference type="SMART" id="SM00388">
    <property type="entry name" value="HisKA"/>
    <property type="match status" value="1"/>
</dbReference>
<keyword evidence="4" id="KW-0597">Phosphoprotein</keyword>
<dbReference type="AlphaFoldDB" id="A0A178MS21"/>
<organism evidence="10 11">
    <name type="scientific">Paramagnetospirillum marisnigri</name>
    <dbReference type="NCBI Taxonomy" id="1285242"/>
    <lineage>
        <taxon>Bacteria</taxon>
        <taxon>Pseudomonadati</taxon>
        <taxon>Pseudomonadota</taxon>
        <taxon>Alphaproteobacteria</taxon>
        <taxon>Rhodospirillales</taxon>
        <taxon>Magnetospirillaceae</taxon>
        <taxon>Paramagnetospirillum</taxon>
    </lineage>
</organism>
<dbReference type="SUPFAM" id="SSF47384">
    <property type="entry name" value="Homodimeric domain of signal transducing histidine kinase"/>
    <property type="match status" value="1"/>
</dbReference>
<dbReference type="FunFam" id="3.30.565.10:FF:000006">
    <property type="entry name" value="Sensor histidine kinase WalK"/>
    <property type="match status" value="1"/>
</dbReference>
<comment type="caution">
    <text evidence="10">The sequence shown here is derived from an EMBL/GenBank/DDBJ whole genome shotgun (WGS) entry which is preliminary data.</text>
</comment>
<dbReference type="SUPFAM" id="SSF55781">
    <property type="entry name" value="GAF domain-like"/>
    <property type="match status" value="2"/>
</dbReference>
<dbReference type="CDD" id="cd00082">
    <property type="entry name" value="HisKA"/>
    <property type="match status" value="1"/>
</dbReference>
<proteinExistence type="inferred from homology"/>
<dbReference type="PRINTS" id="PR00344">
    <property type="entry name" value="BCTRLSENSOR"/>
</dbReference>
<dbReference type="Pfam" id="PF00360">
    <property type="entry name" value="PHY"/>
    <property type="match status" value="1"/>
</dbReference>
<evidence type="ECO:0000256" key="2">
    <source>
        <dbReference type="ARBA" id="ARBA00006402"/>
    </source>
</evidence>
<evidence type="ECO:0000313" key="11">
    <source>
        <dbReference type="Proteomes" id="UP000078428"/>
    </source>
</evidence>
<dbReference type="Gene3D" id="3.30.450.270">
    <property type="match status" value="1"/>
</dbReference>
<dbReference type="Pfam" id="PF01590">
    <property type="entry name" value="GAF"/>
    <property type="match status" value="1"/>
</dbReference>
<dbReference type="InterPro" id="IPR003018">
    <property type="entry name" value="GAF"/>
</dbReference>
<dbReference type="InterPro" id="IPR043150">
    <property type="entry name" value="Phytochrome_PHY_sf"/>
</dbReference>
<comment type="catalytic activity">
    <reaction evidence="1">
        <text>ATP + protein L-histidine = ADP + protein N-phospho-L-histidine.</text>
        <dbReference type="EC" id="2.7.13.3"/>
    </reaction>
</comment>
<evidence type="ECO:0000259" key="9">
    <source>
        <dbReference type="PROSITE" id="PS50109"/>
    </source>
</evidence>
<protein>
    <recommendedName>
        <fullName evidence="3">histidine kinase</fullName>
        <ecNumber evidence="3">2.7.13.3</ecNumber>
    </recommendedName>
</protein>
<keyword evidence="7" id="KW-0902">Two-component regulatory system</keyword>
<dbReference type="SMART" id="SM00065">
    <property type="entry name" value="GAF"/>
    <property type="match status" value="1"/>
</dbReference>
<dbReference type="InterPro" id="IPR013515">
    <property type="entry name" value="Phytochrome_cen-reg"/>
</dbReference>
<dbReference type="InterPro" id="IPR004358">
    <property type="entry name" value="Sig_transdc_His_kin-like_C"/>
</dbReference>
<dbReference type="EC" id="2.7.13.3" evidence="3"/>
<dbReference type="PROSITE" id="PS50046">
    <property type="entry name" value="PHYTOCHROME_2"/>
    <property type="match status" value="1"/>
</dbReference>
<dbReference type="SUPFAM" id="SSF55874">
    <property type="entry name" value="ATPase domain of HSP90 chaperone/DNA topoisomerase II/histidine kinase"/>
    <property type="match status" value="1"/>
</dbReference>
<dbReference type="InterPro" id="IPR005467">
    <property type="entry name" value="His_kinase_dom"/>
</dbReference>
<dbReference type="Pfam" id="PF02518">
    <property type="entry name" value="HATPase_c"/>
    <property type="match status" value="1"/>
</dbReference>
<sequence>MLCVDTRHGTILSASDNHAMIPRLARPLEGHRLSELWPELAACGSDGAFQLDQDHVAFIHTHDHTTFIEIEPLCDEDKASALQLTDLGAVLERLNNADTLEALCDIAARAIRRISGMERVLIYRFEEEGHGEVMAESKTDQWEESFVGFHFPAADIPAQARALYLLSPCRFVPRRDYDPAELDPPLDPRSGAPFDLTFSRLRSLSPVHRLYQRNLGVDGAMSISIINEGRLWGLVVGHHRQPHRVSIPARQQVMTITTGLAMRLSATETAEERDARARHVILHAKLLEQIAGADDFVSPLVHGDVKLTDIFFASSGAAVVYRDDSDDEHLEVRTVGQAPDHEHVVAFSRACRPLLADGVFATDHAAAILPAFSRHSDYASGVLAITVGEEGRHMILWFRPETVRTTVWGGANPHQVEQAKRAGNYLPRESFARWVEERRGHSRPWPRWKIDIARSLRTALNDVILRQMRTIRNLNARLEESDQAKSRFLAHMSHELRTPLNAVLGFAEVLEVGIYGPMPEKQIEGVRLIREAGEHLLMMINDILDLSKVESGKMELRPQPCDLAPLIERVITLLTGFAREQGVRIENNHAGPLPQANVDERLVKQMLLNLLSNSLKFTPQGGRITVVSSQRPDGGISISVADTGIGIPPELHARVLEPFRQAHDDMMITHAGTGLGLPIVKALIELHGGTLDLDSTAGHGTTIRLNFPASANLA</sequence>
<dbReference type="EMBL" id="LWQT01000044">
    <property type="protein sequence ID" value="OAN52188.1"/>
    <property type="molecule type" value="Genomic_DNA"/>
</dbReference>
<dbReference type="InterPro" id="IPR016132">
    <property type="entry name" value="Phyto_chromo_attachment"/>
</dbReference>
<dbReference type="Gene3D" id="3.30.450.40">
    <property type="match status" value="1"/>
</dbReference>
<dbReference type="PROSITE" id="PS50109">
    <property type="entry name" value="HIS_KIN"/>
    <property type="match status" value="1"/>
</dbReference>
<dbReference type="STRING" id="1285242.A6A04_00330"/>